<feature type="domain" description="GGDEF" evidence="4">
    <location>
        <begin position="257"/>
        <end position="390"/>
    </location>
</feature>
<keyword evidence="3" id="KW-1133">Transmembrane helix</keyword>
<feature type="transmembrane region" description="Helical" evidence="3">
    <location>
        <begin position="63"/>
        <end position="82"/>
    </location>
</feature>
<feature type="transmembrane region" description="Helical" evidence="3">
    <location>
        <begin position="6"/>
        <end position="26"/>
    </location>
</feature>
<dbReference type="Gene3D" id="3.30.70.270">
    <property type="match status" value="1"/>
</dbReference>
<feature type="transmembrane region" description="Helical" evidence="3">
    <location>
        <begin position="195"/>
        <end position="216"/>
    </location>
</feature>
<dbReference type="InterPro" id="IPR029787">
    <property type="entry name" value="Nucleotide_cyclase"/>
</dbReference>
<sequence>MHISPHLLLTAYILLMHSLTTAMWLIGGRWMGLSRRAAAEWMRASIANGAALLVTVTEGGTHSSLQVMLACTLAVLGAASLRRGLLSFLRMPHTTSDFVRLVAGMAAFNLLLCAPLGWPSLGIFASCLVMVALLLKCARETHAAIAREFRPGTALASSVVLCATALVFTLTSVAVLMGQTGAQALLPPLEVRQVALVFVTAVLSIVVAFVQGYIVVMRLVNRLQHLSQHDSLTGLLNRRAIEQCLAREAHRLQRFNEPFSVLLVDIDHFKRINDLLGHAAGDEVLRQVAQTLADQAREVDRVARYGGEEFCVLLPHTEHEGAVQAAERLRAAVHGREITWHDETLGVTISTGVACATDPTEPMDALLRRADDALYRAKAQGRNRVEVADPLAA</sequence>
<dbReference type="RefSeq" id="WP_133608117.1">
    <property type="nucleotide sequence ID" value="NZ_SNXW01000003.1"/>
</dbReference>
<protein>
    <recommendedName>
        <fullName evidence="1">diguanylate cyclase</fullName>
        <ecNumber evidence="1">2.7.7.65</ecNumber>
    </recommendedName>
</protein>
<keyword evidence="3" id="KW-0812">Transmembrane</keyword>
<dbReference type="InterPro" id="IPR050469">
    <property type="entry name" value="Diguanylate_Cyclase"/>
</dbReference>
<evidence type="ECO:0000256" key="2">
    <source>
        <dbReference type="ARBA" id="ARBA00034247"/>
    </source>
</evidence>
<dbReference type="GO" id="GO:0005886">
    <property type="term" value="C:plasma membrane"/>
    <property type="evidence" value="ECO:0007669"/>
    <property type="project" value="TreeGrafter"/>
</dbReference>
<dbReference type="PANTHER" id="PTHR45138:SF9">
    <property type="entry name" value="DIGUANYLATE CYCLASE DGCM-RELATED"/>
    <property type="match status" value="1"/>
</dbReference>
<comment type="caution">
    <text evidence="5">The sequence shown here is derived from an EMBL/GenBank/DDBJ whole genome shotgun (WGS) entry which is preliminary data.</text>
</comment>
<name>A0A4R6RF80_9BURK</name>
<dbReference type="SUPFAM" id="SSF55073">
    <property type="entry name" value="Nucleotide cyclase"/>
    <property type="match status" value="1"/>
</dbReference>
<dbReference type="PANTHER" id="PTHR45138">
    <property type="entry name" value="REGULATORY COMPONENTS OF SENSORY TRANSDUCTION SYSTEM"/>
    <property type="match status" value="1"/>
</dbReference>
<dbReference type="SMART" id="SM00267">
    <property type="entry name" value="GGDEF"/>
    <property type="match status" value="1"/>
</dbReference>
<organism evidence="5 6">
    <name type="scientific">Aquabacterium commune</name>
    <dbReference type="NCBI Taxonomy" id="70586"/>
    <lineage>
        <taxon>Bacteria</taxon>
        <taxon>Pseudomonadati</taxon>
        <taxon>Pseudomonadota</taxon>
        <taxon>Betaproteobacteria</taxon>
        <taxon>Burkholderiales</taxon>
        <taxon>Aquabacterium</taxon>
    </lineage>
</organism>
<accession>A0A4R6RF80</accession>
<comment type="catalytic activity">
    <reaction evidence="2">
        <text>2 GTP = 3',3'-c-di-GMP + 2 diphosphate</text>
        <dbReference type="Rhea" id="RHEA:24898"/>
        <dbReference type="ChEBI" id="CHEBI:33019"/>
        <dbReference type="ChEBI" id="CHEBI:37565"/>
        <dbReference type="ChEBI" id="CHEBI:58805"/>
        <dbReference type="EC" id="2.7.7.65"/>
    </reaction>
</comment>
<dbReference type="FunFam" id="3.30.70.270:FF:000001">
    <property type="entry name" value="Diguanylate cyclase domain protein"/>
    <property type="match status" value="1"/>
</dbReference>
<evidence type="ECO:0000256" key="1">
    <source>
        <dbReference type="ARBA" id="ARBA00012528"/>
    </source>
</evidence>
<dbReference type="PROSITE" id="PS50887">
    <property type="entry name" value="GGDEF"/>
    <property type="match status" value="1"/>
</dbReference>
<dbReference type="Pfam" id="PF00990">
    <property type="entry name" value="GGDEF"/>
    <property type="match status" value="1"/>
</dbReference>
<gene>
    <name evidence="5" type="ORF">EV672_103408</name>
</gene>
<dbReference type="GO" id="GO:0043709">
    <property type="term" value="P:cell adhesion involved in single-species biofilm formation"/>
    <property type="evidence" value="ECO:0007669"/>
    <property type="project" value="TreeGrafter"/>
</dbReference>
<dbReference type="CDD" id="cd01949">
    <property type="entry name" value="GGDEF"/>
    <property type="match status" value="1"/>
</dbReference>
<evidence type="ECO:0000259" key="4">
    <source>
        <dbReference type="PROSITE" id="PS50887"/>
    </source>
</evidence>
<dbReference type="Proteomes" id="UP000294593">
    <property type="component" value="Unassembled WGS sequence"/>
</dbReference>
<dbReference type="EC" id="2.7.7.65" evidence="1"/>
<proteinExistence type="predicted"/>
<dbReference type="NCBIfam" id="TIGR00254">
    <property type="entry name" value="GGDEF"/>
    <property type="match status" value="1"/>
</dbReference>
<keyword evidence="3" id="KW-0472">Membrane</keyword>
<feature type="transmembrane region" description="Helical" evidence="3">
    <location>
        <begin position="155"/>
        <end position="175"/>
    </location>
</feature>
<dbReference type="OrthoDB" id="9813903at2"/>
<dbReference type="InterPro" id="IPR043128">
    <property type="entry name" value="Rev_trsase/Diguanyl_cyclase"/>
</dbReference>
<dbReference type="AlphaFoldDB" id="A0A4R6RF80"/>
<dbReference type="EMBL" id="SNXW01000003">
    <property type="protein sequence ID" value="TDP84834.1"/>
    <property type="molecule type" value="Genomic_DNA"/>
</dbReference>
<evidence type="ECO:0000313" key="5">
    <source>
        <dbReference type="EMBL" id="TDP84834.1"/>
    </source>
</evidence>
<evidence type="ECO:0000313" key="6">
    <source>
        <dbReference type="Proteomes" id="UP000294593"/>
    </source>
</evidence>
<evidence type="ECO:0000256" key="3">
    <source>
        <dbReference type="SAM" id="Phobius"/>
    </source>
</evidence>
<feature type="transmembrane region" description="Helical" evidence="3">
    <location>
        <begin position="94"/>
        <end position="112"/>
    </location>
</feature>
<dbReference type="InterPro" id="IPR000160">
    <property type="entry name" value="GGDEF_dom"/>
</dbReference>
<reference evidence="5 6" key="1">
    <citation type="submission" date="2019-03" db="EMBL/GenBank/DDBJ databases">
        <title>Genomic Encyclopedia of Type Strains, Phase IV (KMG-IV): sequencing the most valuable type-strain genomes for metagenomic binning, comparative biology and taxonomic classification.</title>
        <authorList>
            <person name="Goeker M."/>
        </authorList>
    </citation>
    <scope>NUCLEOTIDE SEQUENCE [LARGE SCALE GENOMIC DNA]</scope>
    <source>
        <strain evidence="5 6">DSM 11901</strain>
    </source>
</reference>
<dbReference type="GO" id="GO:1902201">
    <property type="term" value="P:negative regulation of bacterial-type flagellum-dependent cell motility"/>
    <property type="evidence" value="ECO:0007669"/>
    <property type="project" value="TreeGrafter"/>
</dbReference>
<dbReference type="GO" id="GO:0052621">
    <property type="term" value="F:diguanylate cyclase activity"/>
    <property type="evidence" value="ECO:0007669"/>
    <property type="project" value="UniProtKB-EC"/>
</dbReference>
<keyword evidence="6" id="KW-1185">Reference proteome</keyword>